<accession>A0ABS6XSH8</accession>
<gene>
    <name evidence="2" type="ORF">KZH69_03895</name>
</gene>
<protein>
    <submittedName>
        <fullName evidence="2">Phosphoribosyltransferase</fullName>
    </submittedName>
</protein>
<keyword evidence="2" id="KW-0328">Glycosyltransferase</keyword>
<dbReference type="GO" id="GO:0016757">
    <property type="term" value="F:glycosyltransferase activity"/>
    <property type="evidence" value="ECO:0007669"/>
    <property type="project" value="UniProtKB-KW"/>
</dbReference>
<keyword evidence="2" id="KW-0808">Transferase</keyword>
<dbReference type="InterPro" id="IPR000836">
    <property type="entry name" value="PRTase_dom"/>
</dbReference>
<name>A0ABS6XSH8_9FLAO</name>
<evidence type="ECO:0000313" key="2">
    <source>
        <dbReference type="EMBL" id="MBW4359623.1"/>
    </source>
</evidence>
<proteinExistence type="predicted"/>
<keyword evidence="3" id="KW-1185">Reference proteome</keyword>
<organism evidence="2 3">
    <name type="scientific">Flavobacterium taihuense</name>
    <dbReference type="NCBI Taxonomy" id="2857508"/>
    <lineage>
        <taxon>Bacteria</taxon>
        <taxon>Pseudomonadati</taxon>
        <taxon>Bacteroidota</taxon>
        <taxon>Flavobacteriia</taxon>
        <taxon>Flavobacteriales</taxon>
        <taxon>Flavobacteriaceae</taxon>
        <taxon>Flavobacterium</taxon>
    </lineage>
</organism>
<evidence type="ECO:0000259" key="1">
    <source>
        <dbReference type="Pfam" id="PF00156"/>
    </source>
</evidence>
<comment type="caution">
    <text evidence="2">The sequence shown here is derived from an EMBL/GenBank/DDBJ whole genome shotgun (WGS) entry which is preliminary data.</text>
</comment>
<evidence type="ECO:0000313" key="3">
    <source>
        <dbReference type="Proteomes" id="UP000812031"/>
    </source>
</evidence>
<dbReference type="Pfam" id="PF00156">
    <property type="entry name" value="Pribosyltran"/>
    <property type="match status" value="1"/>
</dbReference>
<dbReference type="Proteomes" id="UP000812031">
    <property type="component" value="Unassembled WGS sequence"/>
</dbReference>
<dbReference type="RefSeq" id="WP_219316153.1">
    <property type="nucleotide sequence ID" value="NZ_JAHWYN010000003.1"/>
</dbReference>
<feature type="domain" description="Phosphoribosyltransferase" evidence="1">
    <location>
        <begin position="19"/>
        <end position="188"/>
    </location>
</feature>
<dbReference type="EMBL" id="JAHWYN010000003">
    <property type="protein sequence ID" value="MBW4359623.1"/>
    <property type="molecule type" value="Genomic_DNA"/>
</dbReference>
<reference evidence="2 3" key="1">
    <citation type="submission" date="2021-07" db="EMBL/GenBank/DDBJ databases">
        <title>Flavobacterium sp. nov. isolated from sediment on the Taihu Lake.</title>
        <authorList>
            <person name="Qu J.-H."/>
        </authorList>
    </citation>
    <scope>NUCLEOTIDE SEQUENCE [LARGE SCALE GENOMIC DNA]</scope>
    <source>
        <strain evidence="2 3">NAS39</strain>
    </source>
</reference>
<sequence length="212" mass="24046">MQYTDRYDASLKLISLLKKFKNDKSVVLAIPRGGVPIGYYIARTFHFPMDLLLAKKIGHPSNKELAIGAVSLEDEIIDDYPYISRDYIEDQIFEIRESLKQRYKKFLGNRSPIDLKNKTVIIVDDGIATGNTLMAAIKMIRRKLPKKIVIAVPVSPTDSARKIKAEVDEFICPLITSDFVGVGAYYLDFTQVTDEEVILIMNEINSLENKNN</sequence>
<dbReference type="CDD" id="cd06223">
    <property type="entry name" value="PRTases_typeI"/>
    <property type="match status" value="1"/>
</dbReference>